<organism evidence="3 4">
    <name type="scientific">Hibiscus sabdariffa</name>
    <name type="common">roselle</name>
    <dbReference type="NCBI Taxonomy" id="183260"/>
    <lineage>
        <taxon>Eukaryota</taxon>
        <taxon>Viridiplantae</taxon>
        <taxon>Streptophyta</taxon>
        <taxon>Embryophyta</taxon>
        <taxon>Tracheophyta</taxon>
        <taxon>Spermatophyta</taxon>
        <taxon>Magnoliopsida</taxon>
        <taxon>eudicotyledons</taxon>
        <taxon>Gunneridae</taxon>
        <taxon>Pentapetalae</taxon>
        <taxon>rosids</taxon>
        <taxon>malvids</taxon>
        <taxon>Malvales</taxon>
        <taxon>Malvaceae</taxon>
        <taxon>Malvoideae</taxon>
        <taxon>Hibiscus</taxon>
    </lineage>
</organism>
<evidence type="ECO:0000313" key="4">
    <source>
        <dbReference type="Proteomes" id="UP001396334"/>
    </source>
</evidence>
<sequence>MTVYSAWPAWFASPGVDPGSLVLVATAGLMTAALARALGASIGKVVMTDTRLKDGNMDPTAASSSPSEGLPTEVTSADAPHPASNSVAASLAPADRLVSSTPTSSVQATAVTKDIPQDPMVHTDNSDMVEEAIEDASLDSENSETATDRLASKDVP</sequence>
<gene>
    <name evidence="3" type="ORF">V6N11_084350</name>
</gene>
<feature type="transmembrane region" description="Helical" evidence="2">
    <location>
        <begin position="20"/>
        <end position="38"/>
    </location>
</feature>
<proteinExistence type="predicted"/>
<reference evidence="3 4" key="1">
    <citation type="journal article" date="2024" name="G3 (Bethesda)">
        <title>Genome assembly of Hibiscus sabdariffa L. provides insights into metabolisms of medicinal natural products.</title>
        <authorList>
            <person name="Kim T."/>
        </authorList>
    </citation>
    <scope>NUCLEOTIDE SEQUENCE [LARGE SCALE GENOMIC DNA]</scope>
    <source>
        <strain evidence="3">TK-2024</strain>
        <tissue evidence="3">Old leaves</tissue>
    </source>
</reference>
<keyword evidence="4" id="KW-1185">Reference proteome</keyword>
<feature type="compositionally biased region" description="Polar residues" evidence="1">
    <location>
        <begin position="98"/>
        <end position="110"/>
    </location>
</feature>
<keyword evidence="2" id="KW-1133">Transmembrane helix</keyword>
<feature type="compositionally biased region" description="Acidic residues" evidence="1">
    <location>
        <begin position="127"/>
        <end position="142"/>
    </location>
</feature>
<keyword evidence="2" id="KW-0812">Transmembrane</keyword>
<name>A0ABR2QSK6_9ROSI</name>
<keyword evidence="2" id="KW-0472">Membrane</keyword>
<dbReference type="Proteomes" id="UP001396334">
    <property type="component" value="Unassembled WGS sequence"/>
</dbReference>
<feature type="region of interest" description="Disordered" evidence="1">
    <location>
        <begin position="52"/>
        <end position="156"/>
    </location>
</feature>
<protein>
    <submittedName>
        <fullName evidence="3">Uncharacterized protein</fullName>
    </submittedName>
</protein>
<feature type="compositionally biased region" description="Basic and acidic residues" evidence="1">
    <location>
        <begin position="146"/>
        <end position="156"/>
    </location>
</feature>
<comment type="caution">
    <text evidence="3">The sequence shown here is derived from an EMBL/GenBank/DDBJ whole genome shotgun (WGS) entry which is preliminary data.</text>
</comment>
<dbReference type="EMBL" id="JBBPBN010000033">
    <property type="protein sequence ID" value="KAK9003718.1"/>
    <property type="molecule type" value="Genomic_DNA"/>
</dbReference>
<accession>A0ABR2QSK6</accession>
<evidence type="ECO:0000256" key="1">
    <source>
        <dbReference type="SAM" id="MobiDB-lite"/>
    </source>
</evidence>
<evidence type="ECO:0000313" key="3">
    <source>
        <dbReference type="EMBL" id="KAK9003718.1"/>
    </source>
</evidence>
<evidence type="ECO:0000256" key="2">
    <source>
        <dbReference type="SAM" id="Phobius"/>
    </source>
</evidence>